<feature type="coiled-coil region" evidence="1">
    <location>
        <begin position="44"/>
        <end position="78"/>
    </location>
</feature>
<comment type="caution">
    <text evidence="3">The sequence shown here is derived from an EMBL/GenBank/DDBJ whole genome shotgun (WGS) entry which is preliminary data.</text>
</comment>
<gene>
    <name evidence="3" type="ORF">M8C21_030206</name>
</gene>
<feature type="compositionally biased region" description="Polar residues" evidence="2">
    <location>
        <begin position="103"/>
        <end position="127"/>
    </location>
</feature>
<dbReference type="EMBL" id="JAMZMK010008348">
    <property type="protein sequence ID" value="KAI7740788.1"/>
    <property type="molecule type" value="Genomic_DNA"/>
</dbReference>
<accession>A0AAD5GI72</accession>
<organism evidence="3 4">
    <name type="scientific">Ambrosia artemisiifolia</name>
    <name type="common">Common ragweed</name>
    <dbReference type="NCBI Taxonomy" id="4212"/>
    <lineage>
        <taxon>Eukaryota</taxon>
        <taxon>Viridiplantae</taxon>
        <taxon>Streptophyta</taxon>
        <taxon>Embryophyta</taxon>
        <taxon>Tracheophyta</taxon>
        <taxon>Spermatophyta</taxon>
        <taxon>Magnoliopsida</taxon>
        <taxon>eudicotyledons</taxon>
        <taxon>Gunneridae</taxon>
        <taxon>Pentapetalae</taxon>
        <taxon>asterids</taxon>
        <taxon>campanulids</taxon>
        <taxon>Asterales</taxon>
        <taxon>Asteraceae</taxon>
        <taxon>Asteroideae</taxon>
        <taxon>Heliantheae alliance</taxon>
        <taxon>Heliantheae</taxon>
        <taxon>Ambrosia</taxon>
    </lineage>
</organism>
<protein>
    <submittedName>
        <fullName evidence="3">Uncharacterized protein</fullName>
    </submittedName>
</protein>
<feature type="compositionally biased region" description="Low complexity" evidence="2">
    <location>
        <begin position="156"/>
        <end position="166"/>
    </location>
</feature>
<evidence type="ECO:0000256" key="1">
    <source>
        <dbReference type="SAM" id="Coils"/>
    </source>
</evidence>
<dbReference type="AlphaFoldDB" id="A0AAD5GI72"/>
<proteinExistence type="predicted"/>
<keyword evidence="4" id="KW-1185">Reference proteome</keyword>
<reference evidence="3" key="1">
    <citation type="submission" date="2022-06" db="EMBL/GenBank/DDBJ databases">
        <title>Uncovering the hologenomic basis of an extraordinary plant invasion.</title>
        <authorList>
            <person name="Bieker V.C."/>
            <person name="Martin M.D."/>
            <person name="Gilbert T."/>
            <person name="Hodgins K."/>
            <person name="Battlay P."/>
            <person name="Petersen B."/>
            <person name="Wilson J."/>
        </authorList>
    </citation>
    <scope>NUCLEOTIDE SEQUENCE</scope>
    <source>
        <strain evidence="3">AA19_3_7</strain>
        <tissue evidence="3">Leaf</tissue>
    </source>
</reference>
<evidence type="ECO:0000256" key="2">
    <source>
        <dbReference type="SAM" id="MobiDB-lite"/>
    </source>
</evidence>
<dbReference type="Proteomes" id="UP001206925">
    <property type="component" value="Unassembled WGS sequence"/>
</dbReference>
<feature type="compositionally biased region" description="Polar residues" evidence="2">
    <location>
        <begin position="137"/>
        <end position="155"/>
    </location>
</feature>
<evidence type="ECO:0000313" key="4">
    <source>
        <dbReference type="Proteomes" id="UP001206925"/>
    </source>
</evidence>
<feature type="region of interest" description="Disordered" evidence="2">
    <location>
        <begin position="103"/>
        <end position="166"/>
    </location>
</feature>
<evidence type="ECO:0000313" key="3">
    <source>
        <dbReference type="EMBL" id="KAI7740788.1"/>
    </source>
</evidence>
<sequence length="201" mass="22017">MSFEILDPSHGLFVSPLDLFLSLSQVPVTLQTNMHKGENKGVMNKRSSRKEELLEAEVKRLREQLKKASLEKSEINSECEKLTTVCRSQRQQLQGLKQAIASNTTPGIQPQGLCNKSSSSPDQNSWQAFPEDFKKPTSVTSGNSTPVGTKNSQQNRSAAAVPAARSPVTVPVVNLNQPQRFGGIESNERNLTSQPPGWAAF</sequence>
<keyword evidence="1" id="KW-0175">Coiled coil</keyword>
<name>A0AAD5GI72_AMBAR</name>